<dbReference type="Proteomes" id="UP000039865">
    <property type="component" value="Unassembled WGS sequence"/>
</dbReference>
<evidence type="ECO:0000313" key="3">
    <source>
        <dbReference type="Proteomes" id="UP000039865"/>
    </source>
</evidence>
<feature type="signal peptide" evidence="1">
    <location>
        <begin position="1"/>
        <end position="16"/>
    </location>
</feature>
<evidence type="ECO:0000313" key="2">
    <source>
        <dbReference type="EMBL" id="CDW71827.1"/>
    </source>
</evidence>
<keyword evidence="1" id="KW-0732">Signal</keyword>
<keyword evidence="3" id="KW-1185">Reference proteome</keyword>
<protein>
    <submittedName>
        <fullName evidence="2">Uncharacterized protein</fullName>
    </submittedName>
</protein>
<organism evidence="2 3">
    <name type="scientific">Stylonychia lemnae</name>
    <name type="common">Ciliate</name>
    <dbReference type="NCBI Taxonomy" id="5949"/>
    <lineage>
        <taxon>Eukaryota</taxon>
        <taxon>Sar</taxon>
        <taxon>Alveolata</taxon>
        <taxon>Ciliophora</taxon>
        <taxon>Intramacronucleata</taxon>
        <taxon>Spirotrichea</taxon>
        <taxon>Stichotrichia</taxon>
        <taxon>Sporadotrichida</taxon>
        <taxon>Oxytrichidae</taxon>
        <taxon>Stylonychinae</taxon>
        <taxon>Stylonychia</taxon>
    </lineage>
</organism>
<proteinExistence type="predicted"/>
<sequence length="253" mass="29261">MKTIVCLSALLLVSNAKQFSLTERVSSAFNKLIARKSLQSVSTAIAIAEEDHSWPKVKVPLNFELNANAYHLDETNSTLLPYKEMHMQMKVDTDSNRVYQHLIFGASGNLKEQESLEDFTTHHYIEKTNMGPLKICKERKIPAEINVKTVIQKFNQENNNITSYLGKQMPAWAQCEFHVFQAVDEHYYFCPKTLELKYLQQGNIFFKIENGLVEKTFTNADFNMTKCNALVQTFLDVAMKRHQTMLEQFMLFQ</sequence>
<accession>A0A077ZPE7</accession>
<name>A0A077ZPE7_STYLE</name>
<dbReference type="EMBL" id="CCKQ01000730">
    <property type="protein sequence ID" value="CDW71827.1"/>
    <property type="molecule type" value="Genomic_DNA"/>
</dbReference>
<gene>
    <name evidence="2" type="primary">Contig798.g869</name>
    <name evidence="2" type="ORF">STYLEM_777</name>
</gene>
<reference evidence="2 3" key="1">
    <citation type="submission" date="2014-06" db="EMBL/GenBank/DDBJ databases">
        <authorList>
            <person name="Swart Estienne"/>
        </authorList>
    </citation>
    <scope>NUCLEOTIDE SEQUENCE [LARGE SCALE GENOMIC DNA]</scope>
    <source>
        <strain evidence="2 3">130c</strain>
    </source>
</reference>
<feature type="chain" id="PRO_5001728832" evidence="1">
    <location>
        <begin position="17"/>
        <end position="253"/>
    </location>
</feature>
<dbReference type="AlphaFoldDB" id="A0A077ZPE7"/>
<evidence type="ECO:0000256" key="1">
    <source>
        <dbReference type="SAM" id="SignalP"/>
    </source>
</evidence>
<dbReference type="InParanoid" id="A0A077ZPE7"/>